<organism evidence="3 4">
    <name type="scientific">Litoribaculum gwangyangense</name>
    <dbReference type="NCBI Taxonomy" id="1130722"/>
    <lineage>
        <taxon>Bacteria</taxon>
        <taxon>Pseudomonadati</taxon>
        <taxon>Bacteroidota</taxon>
        <taxon>Flavobacteriia</taxon>
        <taxon>Flavobacteriales</taxon>
        <taxon>Flavobacteriaceae</taxon>
        <taxon>Litoribaculum</taxon>
    </lineage>
</organism>
<keyword evidence="1" id="KW-0472">Membrane</keyword>
<dbReference type="InterPro" id="IPR021994">
    <property type="entry name" value="DUF3592"/>
</dbReference>
<accession>A0ABP9C5P0</accession>
<reference evidence="4" key="1">
    <citation type="journal article" date="2019" name="Int. J. Syst. Evol. Microbiol.">
        <title>The Global Catalogue of Microorganisms (GCM) 10K type strain sequencing project: providing services to taxonomists for standard genome sequencing and annotation.</title>
        <authorList>
            <consortium name="The Broad Institute Genomics Platform"/>
            <consortium name="The Broad Institute Genome Sequencing Center for Infectious Disease"/>
            <person name="Wu L."/>
            <person name="Ma J."/>
        </authorList>
    </citation>
    <scope>NUCLEOTIDE SEQUENCE [LARGE SCALE GENOMIC DNA]</scope>
    <source>
        <strain evidence="4">JCM 18325</strain>
    </source>
</reference>
<keyword evidence="1" id="KW-1133">Transmembrane helix</keyword>
<evidence type="ECO:0000256" key="1">
    <source>
        <dbReference type="SAM" id="Phobius"/>
    </source>
</evidence>
<feature type="transmembrane region" description="Helical" evidence="1">
    <location>
        <begin position="12"/>
        <end position="33"/>
    </location>
</feature>
<dbReference type="Proteomes" id="UP001501433">
    <property type="component" value="Unassembled WGS sequence"/>
</dbReference>
<dbReference type="EMBL" id="BAABJW010000001">
    <property type="protein sequence ID" value="GAA4804954.1"/>
    <property type="molecule type" value="Genomic_DNA"/>
</dbReference>
<feature type="transmembrane region" description="Helical" evidence="1">
    <location>
        <begin position="128"/>
        <end position="152"/>
    </location>
</feature>
<protein>
    <recommendedName>
        <fullName evidence="2">DUF3592 domain-containing protein</fullName>
    </recommendedName>
</protein>
<dbReference type="RefSeq" id="WP_345275762.1">
    <property type="nucleotide sequence ID" value="NZ_BAABJW010000001.1"/>
</dbReference>
<proteinExistence type="predicted"/>
<evidence type="ECO:0000313" key="3">
    <source>
        <dbReference type="EMBL" id="GAA4804954.1"/>
    </source>
</evidence>
<gene>
    <name evidence="3" type="ORF">GCM10023330_09220</name>
</gene>
<keyword evidence="1" id="KW-0812">Transmembrane</keyword>
<name>A0ABP9C5P0_9FLAO</name>
<evidence type="ECO:0000259" key="2">
    <source>
        <dbReference type="Pfam" id="PF12158"/>
    </source>
</evidence>
<dbReference type="Pfam" id="PF12158">
    <property type="entry name" value="DUF3592"/>
    <property type="match status" value="1"/>
</dbReference>
<evidence type="ECO:0000313" key="4">
    <source>
        <dbReference type="Proteomes" id="UP001501433"/>
    </source>
</evidence>
<sequence>MFQELTDYQTTGLIIMLIISPLLINTLYIWYLANQSKRWPKVEGTIQTVNIHGSEIQMDLEYSYQVQGETHKNKRIFFTNSKYYKKNRAIEFEKKYREGQQVNVFYNPNKHRMAVLEPGRKDGVISAIILLTLFFTLGYVAFFNPALITAFIN</sequence>
<comment type="caution">
    <text evidence="3">The sequence shown here is derived from an EMBL/GenBank/DDBJ whole genome shotgun (WGS) entry which is preliminary data.</text>
</comment>
<keyword evidence="4" id="KW-1185">Reference proteome</keyword>
<feature type="domain" description="DUF3592" evidence="2">
    <location>
        <begin position="58"/>
        <end position="120"/>
    </location>
</feature>